<dbReference type="PROSITE" id="PS51186">
    <property type="entry name" value="GNAT"/>
    <property type="match status" value="1"/>
</dbReference>
<feature type="domain" description="N-acetyltransferase" evidence="2">
    <location>
        <begin position="211"/>
        <end position="359"/>
    </location>
</feature>
<dbReference type="SUPFAM" id="SSF55729">
    <property type="entry name" value="Acyl-CoA N-acyltransferases (Nat)"/>
    <property type="match status" value="1"/>
</dbReference>
<comment type="caution">
    <text evidence="3">The sequence shown here is derived from an EMBL/GenBank/DDBJ whole genome shotgun (WGS) entry which is preliminary data.</text>
</comment>
<dbReference type="InterPro" id="IPR016181">
    <property type="entry name" value="Acyl_CoA_acyltransferase"/>
</dbReference>
<name>M0QN87_9ACTN</name>
<feature type="region of interest" description="Disordered" evidence="1">
    <location>
        <begin position="349"/>
        <end position="369"/>
    </location>
</feature>
<dbReference type="Proteomes" id="UP000011666">
    <property type="component" value="Unassembled WGS sequence"/>
</dbReference>
<organism evidence="3 4">
    <name type="scientific">Gordonia soli NBRC 108243</name>
    <dbReference type="NCBI Taxonomy" id="1223545"/>
    <lineage>
        <taxon>Bacteria</taxon>
        <taxon>Bacillati</taxon>
        <taxon>Actinomycetota</taxon>
        <taxon>Actinomycetes</taxon>
        <taxon>Mycobacteriales</taxon>
        <taxon>Gordoniaceae</taxon>
        <taxon>Gordonia</taxon>
    </lineage>
</organism>
<dbReference type="EMBL" id="BANX01000031">
    <property type="protein sequence ID" value="GAC70043.1"/>
    <property type="molecule type" value="Genomic_DNA"/>
</dbReference>
<reference evidence="3 4" key="1">
    <citation type="submission" date="2013-01" db="EMBL/GenBank/DDBJ databases">
        <title>Whole genome shotgun sequence of Gordonia soli NBRC 108243.</title>
        <authorList>
            <person name="Isaki-Nakamura S."/>
            <person name="Hosoyama A."/>
            <person name="Tsuchikane K."/>
            <person name="Ando Y."/>
            <person name="Baba S."/>
            <person name="Ohji S."/>
            <person name="Hamada M."/>
            <person name="Tamura T."/>
            <person name="Yamazoe A."/>
            <person name="Yamazaki S."/>
            <person name="Fujita N."/>
        </authorList>
    </citation>
    <scope>NUCLEOTIDE SEQUENCE [LARGE SCALE GENOMIC DNA]</scope>
    <source>
        <strain evidence="3 4">NBRC 108243</strain>
    </source>
</reference>
<dbReference type="eggNOG" id="COG0456">
    <property type="taxonomic scope" value="Bacteria"/>
</dbReference>
<gene>
    <name evidence="3" type="ORF">GS4_31_00090</name>
</gene>
<proteinExistence type="predicted"/>
<dbReference type="Pfam" id="PF24553">
    <property type="entry name" value="Rv0428c_C"/>
    <property type="match status" value="1"/>
</dbReference>
<evidence type="ECO:0000313" key="4">
    <source>
        <dbReference type="Proteomes" id="UP000011666"/>
    </source>
</evidence>
<dbReference type="STRING" id="1223545.GS4_31_00090"/>
<accession>M0QN87</accession>
<dbReference type="AlphaFoldDB" id="M0QN87"/>
<evidence type="ECO:0000259" key="2">
    <source>
        <dbReference type="PROSITE" id="PS51186"/>
    </source>
</evidence>
<sequence length="369" mass="38624">MSGTDEPPVTGPEVPPVSGTDAAHGGPVAAAPMVGDRVVIRYRLGTGTPSDWRGASRATLSDVTGRLVDDGDPLVVERDGTAESIPAAAVTSIRLLSGVTVRNSEIRSLEVAAANAWPGIESDRVAGWLVRSGGGFTRRANSAVPIEFGARPDGPTLDAIRSWYRDRGRSALVASVDRLLPAGGPGIGTPVSDEVQVLVRDLGAPEPVSGSHAVLLADEPTDHWLRAYRGPDVDLEISRAVVSAVADGSVTFATVTDQAGRVVAIGRGAVTLSQRGDPWLGITALWTSPDHRRTGAASAVMSALTTWGTGHGAPRAYVQVEGTNRVAGGWYRRLGFGLHHSYHYLSLPDQPVPDSQMSPDNPPRPDVEG</sequence>
<evidence type="ECO:0000256" key="1">
    <source>
        <dbReference type="SAM" id="MobiDB-lite"/>
    </source>
</evidence>
<dbReference type="Gene3D" id="3.40.630.30">
    <property type="match status" value="1"/>
</dbReference>
<protein>
    <submittedName>
        <fullName evidence="3">Putative acetyltransferase</fullName>
    </submittedName>
</protein>
<feature type="region of interest" description="Disordered" evidence="1">
    <location>
        <begin position="1"/>
        <end position="29"/>
    </location>
</feature>
<evidence type="ECO:0000313" key="3">
    <source>
        <dbReference type="EMBL" id="GAC70043.1"/>
    </source>
</evidence>
<dbReference type="InterPro" id="IPR000182">
    <property type="entry name" value="GNAT_dom"/>
</dbReference>
<keyword evidence="4" id="KW-1185">Reference proteome</keyword>
<dbReference type="GO" id="GO:0016747">
    <property type="term" value="F:acyltransferase activity, transferring groups other than amino-acyl groups"/>
    <property type="evidence" value="ECO:0007669"/>
    <property type="project" value="InterPro"/>
</dbReference>
<dbReference type="InterPro" id="IPR056935">
    <property type="entry name" value="Rv0428c-like_C"/>
</dbReference>
<keyword evidence="3" id="KW-0808">Transferase</keyword>